<name>A0A392V7X5_9FABA</name>
<reference evidence="1 2" key="1">
    <citation type="journal article" date="2018" name="Front. Plant Sci.">
        <title>Red Clover (Trifolium pratense) and Zigzag Clover (T. medium) - A Picture of Genomic Similarities and Differences.</title>
        <authorList>
            <person name="Dluhosova J."/>
            <person name="Istvanek J."/>
            <person name="Nedelnik J."/>
            <person name="Repkova J."/>
        </authorList>
    </citation>
    <scope>NUCLEOTIDE SEQUENCE [LARGE SCALE GENOMIC DNA]</scope>
    <source>
        <strain evidence="2">cv. 10/8</strain>
        <tissue evidence="1">Leaf</tissue>
    </source>
</reference>
<sequence length="39" mass="4043">LVGSVVTLNLVGRTTVRSSATAIGMGLKPLDVRTDLESD</sequence>
<organism evidence="1 2">
    <name type="scientific">Trifolium medium</name>
    <dbReference type="NCBI Taxonomy" id="97028"/>
    <lineage>
        <taxon>Eukaryota</taxon>
        <taxon>Viridiplantae</taxon>
        <taxon>Streptophyta</taxon>
        <taxon>Embryophyta</taxon>
        <taxon>Tracheophyta</taxon>
        <taxon>Spermatophyta</taxon>
        <taxon>Magnoliopsida</taxon>
        <taxon>eudicotyledons</taxon>
        <taxon>Gunneridae</taxon>
        <taxon>Pentapetalae</taxon>
        <taxon>rosids</taxon>
        <taxon>fabids</taxon>
        <taxon>Fabales</taxon>
        <taxon>Fabaceae</taxon>
        <taxon>Papilionoideae</taxon>
        <taxon>50 kb inversion clade</taxon>
        <taxon>NPAAA clade</taxon>
        <taxon>Hologalegina</taxon>
        <taxon>IRL clade</taxon>
        <taxon>Trifolieae</taxon>
        <taxon>Trifolium</taxon>
    </lineage>
</organism>
<proteinExistence type="predicted"/>
<dbReference type="EMBL" id="LXQA011046243">
    <property type="protein sequence ID" value="MCI82550.1"/>
    <property type="molecule type" value="Genomic_DNA"/>
</dbReference>
<comment type="caution">
    <text evidence="1">The sequence shown here is derived from an EMBL/GenBank/DDBJ whole genome shotgun (WGS) entry which is preliminary data.</text>
</comment>
<evidence type="ECO:0000313" key="2">
    <source>
        <dbReference type="Proteomes" id="UP000265520"/>
    </source>
</evidence>
<evidence type="ECO:0000313" key="1">
    <source>
        <dbReference type="EMBL" id="MCI82550.1"/>
    </source>
</evidence>
<dbReference type="AlphaFoldDB" id="A0A392V7X5"/>
<dbReference type="Proteomes" id="UP000265520">
    <property type="component" value="Unassembled WGS sequence"/>
</dbReference>
<accession>A0A392V7X5</accession>
<protein>
    <submittedName>
        <fullName evidence="1">Uncharacterized protein</fullName>
    </submittedName>
</protein>
<keyword evidence="2" id="KW-1185">Reference proteome</keyword>
<feature type="non-terminal residue" evidence="1">
    <location>
        <position position="1"/>
    </location>
</feature>